<evidence type="ECO:0000313" key="4">
    <source>
        <dbReference type="EMBL" id="ACV62517.1"/>
    </source>
</evidence>
<evidence type="ECO:0000256" key="2">
    <source>
        <dbReference type="PROSITE-ProRule" id="PRU00284"/>
    </source>
</evidence>
<dbReference type="eggNOG" id="COG0840">
    <property type="taxonomic scope" value="Bacteria"/>
</dbReference>
<accession>C8VWG5</accession>
<dbReference type="Gene3D" id="1.10.287.950">
    <property type="entry name" value="Methyl-accepting chemotaxis protein"/>
    <property type="match status" value="1"/>
</dbReference>
<evidence type="ECO:0000256" key="1">
    <source>
        <dbReference type="ARBA" id="ARBA00023224"/>
    </source>
</evidence>
<dbReference type="PANTHER" id="PTHR32089:SF112">
    <property type="entry name" value="LYSOZYME-LIKE PROTEIN-RELATED"/>
    <property type="match status" value="1"/>
</dbReference>
<dbReference type="AlphaFoldDB" id="C8VWG5"/>
<sequence length="318" mass="34810">MSLFSKLLNSTDKNRRLRTNETKFGTTFFKDINEFDAVVQNVADINNSLLNSREEIKSMISEVSETAMCTQGMVNELDKHVTEVIQQMAETNLSLKKTKEFGEEGAISLEKANTEMEVIQKQVLDSIKIYSRLQDDVKTFGEMLEAIKSFADQTKLLALNASIEAARAGEAGSGFAVVAQEISKLAVKSKKMADGVSITLTQIEDSAAMVMQSMNKGAAGIQTGMNLINQVNDICRIIVEDMANSVLAVEKANRGAEALDLGMDGVQAVAQEINDVVSKFENISEHTSNELITQSGSVQQLVSYLQKIRKYDAANMVS</sequence>
<dbReference type="InterPro" id="IPR004089">
    <property type="entry name" value="MCPsignal_dom"/>
</dbReference>
<dbReference type="Pfam" id="PF00015">
    <property type="entry name" value="MCPsignal"/>
    <property type="match status" value="1"/>
</dbReference>
<dbReference type="PANTHER" id="PTHR32089">
    <property type="entry name" value="METHYL-ACCEPTING CHEMOTAXIS PROTEIN MCPB"/>
    <property type="match status" value="1"/>
</dbReference>
<dbReference type="SUPFAM" id="SSF58104">
    <property type="entry name" value="Methyl-accepting chemotaxis protein (MCP) signaling domain"/>
    <property type="match status" value="1"/>
</dbReference>
<dbReference type="OrthoDB" id="1786457at2"/>
<evidence type="ECO:0000313" key="5">
    <source>
        <dbReference type="Proteomes" id="UP000002217"/>
    </source>
</evidence>
<gene>
    <name evidence="4" type="ordered locus">Dtox_1660</name>
</gene>
<dbReference type="KEGG" id="dae:Dtox_1660"/>
<dbReference type="GO" id="GO:0007165">
    <property type="term" value="P:signal transduction"/>
    <property type="evidence" value="ECO:0007669"/>
    <property type="project" value="UniProtKB-KW"/>
</dbReference>
<dbReference type="STRING" id="485916.Dtox_1660"/>
<dbReference type="HOGENOM" id="CLU_000445_107_18_9"/>
<proteinExistence type="predicted"/>
<feature type="domain" description="Methyl-accepting transducer" evidence="3">
    <location>
        <begin position="38"/>
        <end position="281"/>
    </location>
</feature>
<keyword evidence="1 2" id="KW-0807">Transducer</keyword>
<reference evidence="4 5" key="1">
    <citation type="journal article" date="2009" name="Stand. Genomic Sci.">
        <title>Complete genome sequence of Desulfotomaculum acetoxidans type strain (5575).</title>
        <authorList>
            <person name="Spring S."/>
            <person name="Lapidus A."/>
            <person name="Schroder M."/>
            <person name="Gleim D."/>
            <person name="Sims D."/>
            <person name="Meincke L."/>
            <person name="Glavina Del Rio T."/>
            <person name="Tice H."/>
            <person name="Copeland A."/>
            <person name="Cheng J.F."/>
            <person name="Lucas S."/>
            <person name="Chen F."/>
            <person name="Nolan M."/>
            <person name="Bruce D."/>
            <person name="Goodwin L."/>
            <person name="Pitluck S."/>
            <person name="Ivanova N."/>
            <person name="Mavromatis K."/>
            <person name="Mikhailova N."/>
            <person name="Pati A."/>
            <person name="Chen A."/>
            <person name="Palaniappan K."/>
            <person name="Land M."/>
            <person name="Hauser L."/>
            <person name="Chang Y.J."/>
            <person name="Jeffries C.D."/>
            <person name="Chain P."/>
            <person name="Saunders E."/>
            <person name="Brettin T."/>
            <person name="Detter J.C."/>
            <person name="Goker M."/>
            <person name="Bristow J."/>
            <person name="Eisen J.A."/>
            <person name="Markowitz V."/>
            <person name="Hugenholtz P."/>
            <person name="Kyrpides N.C."/>
            <person name="Klenk H.P."/>
            <person name="Han C."/>
        </authorList>
    </citation>
    <scope>NUCLEOTIDE SEQUENCE [LARGE SCALE GENOMIC DNA]</scope>
    <source>
        <strain evidence="5">ATCC 49208 / DSM 771 / VKM B-1644</strain>
    </source>
</reference>
<dbReference type="GO" id="GO:0016020">
    <property type="term" value="C:membrane"/>
    <property type="evidence" value="ECO:0007669"/>
    <property type="project" value="InterPro"/>
</dbReference>
<dbReference type="RefSeq" id="WP_015757228.1">
    <property type="nucleotide sequence ID" value="NC_013216.1"/>
</dbReference>
<keyword evidence="5" id="KW-1185">Reference proteome</keyword>
<dbReference type="Proteomes" id="UP000002217">
    <property type="component" value="Chromosome"/>
</dbReference>
<organism evidence="4 5">
    <name type="scientific">Desulfofarcimen acetoxidans (strain ATCC 49208 / DSM 771 / KCTC 5769 / VKM B-1644 / 5575)</name>
    <name type="common">Desulfotomaculum acetoxidans</name>
    <dbReference type="NCBI Taxonomy" id="485916"/>
    <lineage>
        <taxon>Bacteria</taxon>
        <taxon>Bacillati</taxon>
        <taxon>Bacillota</taxon>
        <taxon>Clostridia</taxon>
        <taxon>Eubacteriales</taxon>
        <taxon>Peptococcaceae</taxon>
        <taxon>Desulfofarcimen</taxon>
    </lineage>
</organism>
<dbReference type="EMBL" id="CP001720">
    <property type="protein sequence ID" value="ACV62517.1"/>
    <property type="molecule type" value="Genomic_DNA"/>
</dbReference>
<name>C8VWG5_DESAS</name>
<protein>
    <submittedName>
        <fullName evidence="4">Methyl-accepting chemotaxis sensory transducer</fullName>
    </submittedName>
</protein>
<dbReference type="SMART" id="SM00283">
    <property type="entry name" value="MA"/>
    <property type="match status" value="1"/>
</dbReference>
<dbReference type="PROSITE" id="PS50111">
    <property type="entry name" value="CHEMOTAXIS_TRANSDUC_2"/>
    <property type="match status" value="1"/>
</dbReference>
<evidence type="ECO:0000259" key="3">
    <source>
        <dbReference type="PROSITE" id="PS50111"/>
    </source>
</evidence>